<dbReference type="Pfam" id="PF00590">
    <property type="entry name" value="TP_methylase"/>
    <property type="match status" value="1"/>
</dbReference>
<keyword evidence="2 6" id="KW-0698">rRNA processing</keyword>
<dbReference type="NCBIfam" id="TIGR00096">
    <property type="entry name" value="16S rRNA (cytidine(1402)-2'-O)-methyltransferase"/>
    <property type="match status" value="1"/>
</dbReference>
<feature type="domain" description="Tetrapyrrole methylase" evidence="7">
    <location>
        <begin position="3"/>
        <end position="202"/>
    </location>
</feature>
<keyword evidence="1 6" id="KW-0963">Cytoplasm</keyword>
<name>A0ABW3NLP7_9FLAO</name>
<dbReference type="GO" id="GO:0032259">
    <property type="term" value="P:methylation"/>
    <property type="evidence" value="ECO:0007669"/>
    <property type="project" value="UniProtKB-KW"/>
</dbReference>
<evidence type="ECO:0000313" key="8">
    <source>
        <dbReference type="EMBL" id="MFD1094593.1"/>
    </source>
</evidence>
<keyword evidence="4 6" id="KW-0808">Transferase</keyword>
<dbReference type="GO" id="GO:0008168">
    <property type="term" value="F:methyltransferase activity"/>
    <property type="evidence" value="ECO:0007669"/>
    <property type="project" value="UniProtKB-KW"/>
</dbReference>
<evidence type="ECO:0000256" key="6">
    <source>
        <dbReference type="HAMAP-Rule" id="MF_01877"/>
    </source>
</evidence>
<keyword evidence="5 6" id="KW-0949">S-adenosyl-L-methionine</keyword>
<dbReference type="Gene3D" id="3.40.1010.10">
    <property type="entry name" value="Cobalt-precorrin-4 Transmethylase, Domain 1"/>
    <property type="match status" value="1"/>
</dbReference>
<comment type="subcellular location">
    <subcellularLocation>
        <location evidence="6">Cytoplasm</location>
    </subcellularLocation>
</comment>
<gene>
    <name evidence="6 8" type="primary">rsmI</name>
    <name evidence="8" type="ORF">ACFQ3Q_02425</name>
</gene>
<comment type="caution">
    <text evidence="8">The sequence shown here is derived from an EMBL/GenBank/DDBJ whole genome shotgun (WGS) entry which is preliminary data.</text>
</comment>
<evidence type="ECO:0000259" key="7">
    <source>
        <dbReference type="Pfam" id="PF00590"/>
    </source>
</evidence>
<dbReference type="Proteomes" id="UP001597131">
    <property type="component" value="Unassembled WGS sequence"/>
</dbReference>
<dbReference type="RefSeq" id="WP_380742560.1">
    <property type="nucleotide sequence ID" value="NZ_JBHTLI010000001.1"/>
</dbReference>
<proteinExistence type="inferred from homology"/>
<reference evidence="9" key="1">
    <citation type="journal article" date="2019" name="Int. J. Syst. Evol. Microbiol.">
        <title>The Global Catalogue of Microorganisms (GCM) 10K type strain sequencing project: providing services to taxonomists for standard genome sequencing and annotation.</title>
        <authorList>
            <consortium name="The Broad Institute Genomics Platform"/>
            <consortium name="The Broad Institute Genome Sequencing Center for Infectious Disease"/>
            <person name="Wu L."/>
            <person name="Ma J."/>
        </authorList>
    </citation>
    <scope>NUCLEOTIDE SEQUENCE [LARGE SCALE GENOMIC DNA]</scope>
    <source>
        <strain evidence="9">CCUG 64793</strain>
    </source>
</reference>
<dbReference type="PANTHER" id="PTHR46111:SF1">
    <property type="entry name" value="RIBOSOMAL RNA SMALL SUBUNIT METHYLTRANSFERASE I"/>
    <property type="match status" value="1"/>
</dbReference>
<dbReference type="InterPro" id="IPR014777">
    <property type="entry name" value="4pyrrole_Mease_sub1"/>
</dbReference>
<dbReference type="CDD" id="cd11648">
    <property type="entry name" value="RsmI"/>
    <property type="match status" value="1"/>
</dbReference>
<organism evidence="8 9">
    <name type="scientific">Salegentibacter chungangensis</name>
    <dbReference type="NCBI Taxonomy" id="1335724"/>
    <lineage>
        <taxon>Bacteria</taxon>
        <taxon>Pseudomonadati</taxon>
        <taxon>Bacteroidota</taxon>
        <taxon>Flavobacteriia</taxon>
        <taxon>Flavobacteriales</taxon>
        <taxon>Flavobacteriaceae</taxon>
        <taxon>Salegentibacter</taxon>
    </lineage>
</organism>
<comment type="function">
    <text evidence="6">Catalyzes the 2'-O-methylation of the ribose of cytidine 1402 (C1402) in 16S rRNA.</text>
</comment>
<dbReference type="PROSITE" id="PS01296">
    <property type="entry name" value="RSMI"/>
    <property type="match status" value="1"/>
</dbReference>
<evidence type="ECO:0000256" key="2">
    <source>
        <dbReference type="ARBA" id="ARBA00022552"/>
    </source>
</evidence>
<dbReference type="EMBL" id="JBHTLI010000001">
    <property type="protein sequence ID" value="MFD1094593.1"/>
    <property type="molecule type" value="Genomic_DNA"/>
</dbReference>
<dbReference type="PIRSF" id="PIRSF005917">
    <property type="entry name" value="MTase_YraL"/>
    <property type="match status" value="1"/>
</dbReference>
<dbReference type="Gene3D" id="3.30.950.10">
    <property type="entry name" value="Methyltransferase, Cobalt-precorrin-4 Transmethylase, Domain 2"/>
    <property type="match status" value="1"/>
</dbReference>
<evidence type="ECO:0000313" key="9">
    <source>
        <dbReference type="Proteomes" id="UP001597131"/>
    </source>
</evidence>
<evidence type="ECO:0000256" key="1">
    <source>
        <dbReference type="ARBA" id="ARBA00022490"/>
    </source>
</evidence>
<dbReference type="EC" id="2.1.1.198" evidence="6"/>
<protein>
    <recommendedName>
        <fullName evidence="6">Ribosomal RNA small subunit methyltransferase I</fullName>
        <ecNumber evidence="6">2.1.1.198</ecNumber>
    </recommendedName>
    <alternativeName>
        <fullName evidence="6">16S rRNA 2'-O-ribose C1402 methyltransferase</fullName>
    </alternativeName>
    <alternativeName>
        <fullName evidence="6">rRNA (cytidine-2'-O-)-methyltransferase RsmI</fullName>
    </alternativeName>
</protein>
<dbReference type="InterPro" id="IPR035996">
    <property type="entry name" value="4pyrrol_Methylase_sf"/>
</dbReference>
<dbReference type="InterPro" id="IPR000878">
    <property type="entry name" value="4pyrrol_Mease"/>
</dbReference>
<dbReference type="InterPro" id="IPR014776">
    <property type="entry name" value="4pyrrole_Mease_sub2"/>
</dbReference>
<keyword evidence="9" id="KW-1185">Reference proteome</keyword>
<evidence type="ECO:0000256" key="3">
    <source>
        <dbReference type="ARBA" id="ARBA00022603"/>
    </source>
</evidence>
<keyword evidence="3 6" id="KW-0489">Methyltransferase</keyword>
<evidence type="ECO:0000256" key="5">
    <source>
        <dbReference type="ARBA" id="ARBA00022691"/>
    </source>
</evidence>
<evidence type="ECO:0000256" key="4">
    <source>
        <dbReference type="ARBA" id="ARBA00022679"/>
    </source>
</evidence>
<dbReference type="SUPFAM" id="SSF53790">
    <property type="entry name" value="Tetrapyrrole methylase"/>
    <property type="match status" value="1"/>
</dbReference>
<dbReference type="InterPro" id="IPR008189">
    <property type="entry name" value="rRNA_ssu_MeTfrase_I"/>
</dbReference>
<dbReference type="PANTHER" id="PTHR46111">
    <property type="entry name" value="RIBOSOMAL RNA SMALL SUBUNIT METHYLTRANSFERASE I"/>
    <property type="match status" value="1"/>
</dbReference>
<comment type="similarity">
    <text evidence="6">Belongs to the methyltransferase superfamily. RsmI family.</text>
</comment>
<comment type="catalytic activity">
    <reaction evidence="6">
        <text>cytidine(1402) in 16S rRNA + S-adenosyl-L-methionine = 2'-O-methylcytidine(1402) in 16S rRNA + S-adenosyl-L-homocysteine + H(+)</text>
        <dbReference type="Rhea" id="RHEA:42924"/>
        <dbReference type="Rhea" id="RHEA-COMP:10285"/>
        <dbReference type="Rhea" id="RHEA-COMP:10286"/>
        <dbReference type="ChEBI" id="CHEBI:15378"/>
        <dbReference type="ChEBI" id="CHEBI:57856"/>
        <dbReference type="ChEBI" id="CHEBI:59789"/>
        <dbReference type="ChEBI" id="CHEBI:74495"/>
        <dbReference type="ChEBI" id="CHEBI:82748"/>
        <dbReference type="EC" id="2.1.1.198"/>
    </reaction>
</comment>
<accession>A0ABW3NLP7</accession>
<dbReference type="InterPro" id="IPR018063">
    <property type="entry name" value="SAM_MeTrfase_RsmI_CS"/>
</dbReference>
<sequence>MGKLFLVPTPIGNLEDITLRAIRVLKEADLILAEDTRNSGKLLKHFEIGTQMQSHHMHNEHKTVDGIVLRIRNGETIALISDAGTPAISDPGFLLTRACVEAGVEVDCLPGATAFVPALVNSGLPNDKFVFEGFLPVKKGRQTRLKFLAEETRTMVFYESPHKLLKTLKNFAEYFGEDRKVSVSREITKLHEETIRGTAAEVLQHYTEKPPKGEIVIVVEGKKA</sequence>
<dbReference type="HAMAP" id="MF_01877">
    <property type="entry name" value="16SrRNA_methyltr_I"/>
    <property type="match status" value="1"/>
</dbReference>